<gene>
    <name evidence="3" type="ORF">M0R45_037673</name>
</gene>
<dbReference type="AlphaFoldDB" id="A0AAW1W4T7"/>
<dbReference type="PANTHER" id="PTHR31672:SF10">
    <property type="entry name" value="F-BOX DOMAIN-CONTAINING PROTEIN"/>
    <property type="match status" value="1"/>
</dbReference>
<dbReference type="Pfam" id="PF00646">
    <property type="entry name" value="F-box"/>
    <property type="match status" value="1"/>
</dbReference>
<dbReference type="InterPro" id="IPR036047">
    <property type="entry name" value="F-box-like_dom_sf"/>
</dbReference>
<feature type="domain" description="F-box" evidence="2">
    <location>
        <begin position="64"/>
        <end position="110"/>
    </location>
</feature>
<evidence type="ECO:0000313" key="3">
    <source>
        <dbReference type="EMBL" id="KAK9913868.1"/>
    </source>
</evidence>
<proteinExistence type="predicted"/>
<dbReference type="NCBIfam" id="TIGR01640">
    <property type="entry name" value="F_box_assoc_1"/>
    <property type="match status" value="1"/>
</dbReference>
<name>A0AAW1W4T7_RUBAR</name>
<evidence type="ECO:0000313" key="4">
    <source>
        <dbReference type="Proteomes" id="UP001457282"/>
    </source>
</evidence>
<feature type="region of interest" description="Disordered" evidence="1">
    <location>
        <begin position="1"/>
        <end position="49"/>
    </location>
</feature>
<dbReference type="PROSITE" id="PS50181">
    <property type="entry name" value="FBOX"/>
    <property type="match status" value="1"/>
</dbReference>
<dbReference type="InterPro" id="IPR006527">
    <property type="entry name" value="F-box-assoc_dom_typ1"/>
</dbReference>
<dbReference type="InterPro" id="IPR001810">
    <property type="entry name" value="F-box_dom"/>
</dbReference>
<protein>
    <recommendedName>
        <fullName evidence="2">F-box domain-containing protein</fullName>
    </recommendedName>
</protein>
<feature type="compositionally biased region" description="Basic and acidic residues" evidence="1">
    <location>
        <begin position="21"/>
        <end position="36"/>
    </location>
</feature>
<feature type="region of interest" description="Disordered" evidence="1">
    <location>
        <begin position="437"/>
        <end position="467"/>
    </location>
</feature>
<evidence type="ECO:0000259" key="2">
    <source>
        <dbReference type="PROSITE" id="PS50181"/>
    </source>
</evidence>
<dbReference type="SMART" id="SM00256">
    <property type="entry name" value="FBOX"/>
    <property type="match status" value="1"/>
</dbReference>
<dbReference type="InterPro" id="IPR017451">
    <property type="entry name" value="F-box-assoc_interact_dom"/>
</dbReference>
<comment type="caution">
    <text evidence="3">The sequence shown here is derived from an EMBL/GenBank/DDBJ whole genome shotgun (WGS) entry which is preliminary data.</text>
</comment>
<dbReference type="EMBL" id="JBEDUW010000007">
    <property type="protein sequence ID" value="KAK9913868.1"/>
    <property type="molecule type" value="Genomic_DNA"/>
</dbReference>
<dbReference type="InterPro" id="IPR011043">
    <property type="entry name" value="Gal_Oxase/kelch_b-propeller"/>
</dbReference>
<organism evidence="3 4">
    <name type="scientific">Rubus argutus</name>
    <name type="common">Southern blackberry</name>
    <dbReference type="NCBI Taxonomy" id="59490"/>
    <lineage>
        <taxon>Eukaryota</taxon>
        <taxon>Viridiplantae</taxon>
        <taxon>Streptophyta</taxon>
        <taxon>Embryophyta</taxon>
        <taxon>Tracheophyta</taxon>
        <taxon>Spermatophyta</taxon>
        <taxon>Magnoliopsida</taxon>
        <taxon>eudicotyledons</taxon>
        <taxon>Gunneridae</taxon>
        <taxon>Pentapetalae</taxon>
        <taxon>rosids</taxon>
        <taxon>fabids</taxon>
        <taxon>Rosales</taxon>
        <taxon>Rosaceae</taxon>
        <taxon>Rosoideae</taxon>
        <taxon>Rosoideae incertae sedis</taxon>
        <taxon>Rubus</taxon>
    </lineage>
</organism>
<dbReference type="SUPFAM" id="SSF81383">
    <property type="entry name" value="F-box domain"/>
    <property type="match status" value="1"/>
</dbReference>
<dbReference type="Pfam" id="PF07734">
    <property type="entry name" value="FBA_1"/>
    <property type="match status" value="1"/>
</dbReference>
<feature type="compositionally biased region" description="Acidic residues" evidence="1">
    <location>
        <begin position="449"/>
        <end position="464"/>
    </location>
</feature>
<accession>A0AAW1W4T7</accession>
<dbReference type="SUPFAM" id="SSF50965">
    <property type="entry name" value="Galactose oxidase, central domain"/>
    <property type="match status" value="1"/>
</dbReference>
<dbReference type="InterPro" id="IPR050796">
    <property type="entry name" value="SCF_F-box_component"/>
</dbReference>
<dbReference type="PANTHER" id="PTHR31672">
    <property type="entry name" value="BNACNNG10540D PROTEIN"/>
    <property type="match status" value="1"/>
</dbReference>
<reference evidence="3 4" key="1">
    <citation type="journal article" date="2023" name="G3 (Bethesda)">
        <title>A chromosome-length genome assembly and annotation of blackberry (Rubus argutus, cv. 'Hillquist').</title>
        <authorList>
            <person name="Bruna T."/>
            <person name="Aryal R."/>
            <person name="Dudchenko O."/>
            <person name="Sargent D.J."/>
            <person name="Mead D."/>
            <person name="Buti M."/>
            <person name="Cavallini A."/>
            <person name="Hytonen T."/>
            <person name="Andres J."/>
            <person name="Pham M."/>
            <person name="Weisz D."/>
            <person name="Mascagni F."/>
            <person name="Usai G."/>
            <person name="Natali L."/>
            <person name="Bassil N."/>
            <person name="Fernandez G.E."/>
            <person name="Lomsadze A."/>
            <person name="Armour M."/>
            <person name="Olukolu B."/>
            <person name="Poorten T."/>
            <person name="Britton C."/>
            <person name="Davik J."/>
            <person name="Ashrafi H."/>
            <person name="Aiden E.L."/>
            <person name="Borodovsky M."/>
            <person name="Worthington M."/>
        </authorList>
    </citation>
    <scope>NUCLEOTIDE SEQUENCE [LARGE SCALE GENOMIC DNA]</scope>
    <source>
        <strain evidence="3">PI 553951</strain>
    </source>
</reference>
<dbReference type="CDD" id="cd22157">
    <property type="entry name" value="F-box_AtFBW1-like"/>
    <property type="match status" value="1"/>
</dbReference>
<dbReference type="Proteomes" id="UP001457282">
    <property type="component" value="Unassembled WGS sequence"/>
</dbReference>
<dbReference type="Gene3D" id="1.20.1280.50">
    <property type="match status" value="1"/>
</dbReference>
<evidence type="ECO:0000256" key="1">
    <source>
        <dbReference type="SAM" id="MobiDB-lite"/>
    </source>
</evidence>
<keyword evidence="4" id="KW-1185">Reference proteome</keyword>
<sequence>MPHQKNEEEMTLNQTQNPNRVIEKRMPNQKEERDETTPNQTQNPNRLMDQNMCIRKEGVETTTQNPNLDLPEDIIADILKRMPAKSLVRFRCVCKPWGSLLTDSNFIRAHLKRNRSLFQSNLKTNTRLILARYCDTLLSATDSDNTKNAIQAEALDFPLVKNLPYYVKGHSDGLLCLVINDGYEGMLVIYNPSIQQYRKLPNPENFRSTREVIGIGYDASCDDYKVVRVPSNYCRMKCPGYKPKVEVLTLKSNTWRQIPDQDTPPYFVEHIFQATEVNGGLYWLVEDHQTARCVILRFDLAGEKFKVIPPPPDESSRSIAWIGPLKEWLCVVHTRRLSDVHVWATKDDMTWTKIITTSKFPKIPGRDPFLDSFRYMPLCYNDKGAVLMSVRGERFLTFDQGNNVFEHVDIRGAKHWLQETLYCESLVSPGLGVHETQAATGSGSGVNVVEDEDQAEEEDEEEDANNNNLQRMIISLKRELANLLACTVGLGNAEG</sequence>